<organism evidence="1 2">
    <name type="scientific">Candidatus Fervidibacter sacchari</name>
    <dbReference type="NCBI Taxonomy" id="1448929"/>
    <lineage>
        <taxon>Bacteria</taxon>
        <taxon>Candidatus Fervidibacterota</taxon>
        <taxon>Candidatus Fervidibacter</taxon>
    </lineage>
</organism>
<evidence type="ECO:0000313" key="1">
    <source>
        <dbReference type="EMBL" id="MCS3921299.1"/>
    </source>
</evidence>
<dbReference type="RefSeq" id="WP_259102371.1">
    <property type="nucleotide sequence ID" value="NZ_CP130455.1"/>
</dbReference>
<protein>
    <submittedName>
        <fullName evidence="1">Uncharacterized protein</fullName>
    </submittedName>
</protein>
<sequence length="55" mass="6711">MKWLFWVLFGWMFGKSLKAMPPAQRRAARRGWHAFRLLTAKRKSGKLYHLFRLFD</sequence>
<dbReference type="EMBL" id="JANUCP010000013">
    <property type="protein sequence ID" value="MCS3921299.1"/>
    <property type="molecule type" value="Genomic_DNA"/>
</dbReference>
<proteinExistence type="predicted"/>
<name>A0ABT2ETK3_9BACT</name>
<keyword evidence="2" id="KW-1185">Reference proteome</keyword>
<comment type="caution">
    <text evidence="1">The sequence shown here is derived from an EMBL/GenBank/DDBJ whole genome shotgun (WGS) entry which is preliminary data.</text>
</comment>
<accession>A0ABT2ETK3</accession>
<reference evidence="1 2" key="1">
    <citation type="submission" date="2022-08" db="EMBL/GenBank/DDBJ databases">
        <title>Bacterial and archaeal communities from various locations to study Microbial Dark Matter (Phase II).</title>
        <authorList>
            <person name="Stepanauskas R."/>
        </authorList>
    </citation>
    <scope>NUCLEOTIDE SEQUENCE [LARGE SCALE GENOMIC DNA]</scope>
    <source>
        <strain evidence="1 2">PD1</strain>
    </source>
</reference>
<dbReference type="Proteomes" id="UP001204798">
    <property type="component" value="Unassembled WGS sequence"/>
</dbReference>
<evidence type="ECO:0000313" key="2">
    <source>
        <dbReference type="Proteomes" id="UP001204798"/>
    </source>
</evidence>
<gene>
    <name evidence="1" type="ORF">M2350_003748</name>
</gene>